<keyword evidence="2" id="KW-1185">Reference proteome</keyword>
<evidence type="ECO:0000313" key="1">
    <source>
        <dbReference type="EMBL" id="AGR48713.1"/>
    </source>
</evidence>
<protein>
    <submittedName>
        <fullName evidence="1">Uncharacterized protein</fullName>
    </submittedName>
</protein>
<dbReference type="Proteomes" id="UP000028567">
    <property type="component" value="Segment"/>
</dbReference>
<proteinExistence type="predicted"/>
<dbReference type="KEGG" id="vg:26643326"/>
<gene>
    <name evidence="1" type="ORF">MaMVDC_148</name>
</gene>
<dbReference type="EMBL" id="KF356199">
    <property type="protein sequence ID" value="AGR48713.1"/>
    <property type="molecule type" value="Genomic_DNA"/>
</dbReference>
<accession>A0A075BSR2</accession>
<sequence>MSILDNRPWYYVIYKGPDSYIGVTDYLAAVAYDRQSSLSFMTQQSRLLNYLKKGRADYKASIRSARAIKPASVAGYGNYIVRQNGHLSVIERCDVSTLHSHKHLKSARAELIIYLKCEMNRWSKTIRTIRRLDADNVQQPLSDAAGSGREW</sequence>
<dbReference type="GeneID" id="26643326"/>
<name>A0A075BSR2_9CAUD</name>
<organism evidence="1 2">
    <name type="scientific">Microcystis phage MaMV-DC</name>
    <dbReference type="NCBI Taxonomy" id="1357715"/>
    <lineage>
        <taxon>Viruses</taxon>
        <taxon>Duplodnaviria</taxon>
        <taxon>Heunggongvirae</taxon>
        <taxon>Uroviricota</taxon>
        <taxon>Caudoviricetes</taxon>
        <taxon>Fukuivirus</taxon>
        <taxon>Fukuivirus MVDC</taxon>
    </lineage>
</organism>
<dbReference type="RefSeq" id="YP_009217832.1">
    <property type="nucleotide sequence ID" value="NC_029002.1"/>
</dbReference>
<reference evidence="1 2" key="1">
    <citation type="submission" date="2013-07" db="EMBL/GenBank/DDBJ databases">
        <title>Sequencing and analysis of the complete genome of Microcystis aeruginosa phage MaMV-DC.</title>
        <authorList>
            <person name="Ou T."/>
            <person name="Li S.H."/>
            <person name="Zhang Q.Y."/>
        </authorList>
    </citation>
    <scope>NUCLEOTIDE SEQUENCE [LARGE SCALE GENOMIC DNA]</scope>
</reference>
<evidence type="ECO:0000313" key="2">
    <source>
        <dbReference type="Proteomes" id="UP000028567"/>
    </source>
</evidence>